<name>A0A250KTT7_9GAMM</name>
<evidence type="ECO:0000313" key="1">
    <source>
        <dbReference type="EMBL" id="BBA33199.1"/>
    </source>
</evidence>
<reference evidence="1 2" key="1">
    <citation type="submission" date="2016-12" db="EMBL/GenBank/DDBJ databases">
        <title>Genome sequencing of Methylocaldum marinum.</title>
        <authorList>
            <person name="Takeuchi M."/>
            <person name="Kamagata Y."/>
            <person name="Hiraoka S."/>
            <person name="Oshima K."/>
            <person name="Hattori M."/>
            <person name="Iwasaki W."/>
        </authorList>
    </citation>
    <scope>NUCLEOTIDE SEQUENCE [LARGE SCALE GENOMIC DNA]</scope>
    <source>
        <strain evidence="1 2">S8</strain>
    </source>
</reference>
<keyword evidence="2" id="KW-1185">Reference proteome</keyword>
<dbReference type="AlphaFoldDB" id="A0A250KTT7"/>
<organism evidence="1 2">
    <name type="scientific">Methylocaldum marinum</name>
    <dbReference type="NCBI Taxonomy" id="1432792"/>
    <lineage>
        <taxon>Bacteria</taxon>
        <taxon>Pseudomonadati</taxon>
        <taxon>Pseudomonadota</taxon>
        <taxon>Gammaproteobacteria</taxon>
        <taxon>Methylococcales</taxon>
        <taxon>Methylococcaceae</taxon>
        <taxon>Methylocaldum</taxon>
    </lineage>
</organism>
<dbReference type="KEGG" id="mmai:sS8_1237"/>
<protein>
    <submittedName>
        <fullName evidence="1">Uncharacterized protein</fullName>
    </submittedName>
</protein>
<sequence length="46" mass="4770">MGPGFGKRSELAEMEDVPAYPGALSENRVTGITDAYLAAPGGAVFR</sequence>
<dbReference type="EMBL" id="AP017928">
    <property type="protein sequence ID" value="BBA33199.1"/>
    <property type="molecule type" value="Genomic_DNA"/>
</dbReference>
<evidence type="ECO:0000313" key="2">
    <source>
        <dbReference type="Proteomes" id="UP000266313"/>
    </source>
</evidence>
<dbReference type="Proteomes" id="UP000266313">
    <property type="component" value="Chromosome"/>
</dbReference>
<gene>
    <name evidence="1" type="ORF">sS8_1237</name>
</gene>
<proteinExistence type="predicted"/>
<accession>A0A250KTT7</accession>